<dbReference type="Proteomes" id="UP000036185">
    <property type="component" value="Chromosome"/>
</dbReference>
<evidence type="ECO:0000313" key="2">
    <source>
        <dbReference type="EMBL" id="AKN76148.1"/>
    </source>
</evidence>
<feature type="compositionally biased region" description="Basic and acidic residues" evidence="1">
    <location>
        <begin position="34"/>
        <end position="51"/>
    </location>
</feature>
<sequence length="72" mass="8379">MDPPNVEISMPDDNEFYERQYETLKRALLAAESDFDRPEMTRWEPTQDSKKQSLGAQRNYADAKPTKPTKSN</sequence>
<name>A0ABN4GWM8_CORUL</name>
<keyword evidence="3" id="KW-1185">Reference proteome</keyword>
<organism evidence="2 3">
    <name type="scientific">Corynebacterium ulcerans FRC58</name>
    <dbReference type="NCBI Taxonomy" id="1408268"/>
    <lineage>
        <taxon>Bacteria</taxon>
        <taxon>Bacillati</taxon>
        <taxon>Actinomycetota</taxon>
        <taxon>Actinomycetes</taxon>
        <taxon>Mycobacteriales</taxon>
        <taxon>Corynebacteriaceae</taxon>
        <taxon>Corynebacterium</taxon>
    </lineage>
</organism>
<evidence type="ECO:0000313" key="3">
    <source>
        <dbReference type="Proteomes" id="UP000036185"/>
    </source>
</evidence>
<evidence type="ECO:0000256" key="1">
    <source>
        <dbReference type="SAM" id="MobiDB-lite"/>
    </source>
</evidence>
<accession>A0ABN4GWM8</accession>
<feature type="region of interest" description="Disordered" evidence="1">
    <location>
        <begin position="32"/>
        <end position="72"/>
    </location>
</feature>
<protein>
    <submittedName>
        <fullName evidence="2">Uncharacterized protein</fullName>
    </submittedName>
</protein>
<proteinExistence type="predicted"/>
<dbReference type="EMBL" id="CP011913">
    <property type="protein sequence ID" value="AKN76148.1"/>
    <property type="molecule type" value="Genomic_DNA"/>
</dbReference>
<reference evidence="2 3" key="1">
    <citation type="journal article" date="2014" name="Int. J. Syst. Evol. Microbiol.">
        <title>Draft Genome Sequence of Corynebacterium ulcerans FRC58, Isolated from the Bronchitic Aspiration of a Patient in France.</title>
        <authorList>
            <person name="Silva Ado S."/>
            <person name="Barauna R.A."/>
            <person name="de Sa P.C."/>
            <person name="das Gracas D.A."/>
            <person name="Carneiro A.R."/>
            <person name="Thouvenin M."/>
            <person name="Azevedo V."/>
            <person name="Badell E."/>
            <person name="Guiso N."/>
            <person name="da Silva A.L."/>
            <person name="Ramos R.T."/>
        </authorList>
    </citation>
    <scope>NUCLEOTIDE SEQUENCE [LARGE SCALE GENOMIC DNA]</scope>
    <source>
        <strain evidence="2 3">FRC58</strain>
    </source>
</reference>
<gene>
    <name evidence="2" type="ORF">CulFRC58_0294</name>
</gene>
<dbReference type="RefSeq" id="WP_023634994.1">
    <property type="nucleotide sequence ID" value="NZ_CP011913.1"/>
</dbReference>